<keyword evidence="5 7" id="KW-1133">Transmembrane helix</keyword>
<dbReference type="SUPFAM" id="SSF50182">
    <property type="entry name" value="Sm-like ribonucleoproteins"/>
    <property type="match status" value="1"/>
</dbReference>
<evidence type="ECO:0000256" key="2">
    <source>
        <dbReference type="ARBA" id="ARBA00008017"/>
    </source>
</evidence>
<comment type="subcellular location">
    <subcellularLocation>
        <location evidence="1">Cell membrane</location>
        <topology evidence="1">Multi-pass membrane protein</topology>
    </subcellularLocation>
</comment>
<feature type="domain" description="Mechanosensitive ion channel MscS C-terminal" evidence="12">
    <location>
        <begin position="676"/>
        <end position="758"/>
    </location>
</feature>
<dbReference type="EMBL" id="FOIZ01000001">
    <property type="protein sequence ID" value="SEW11688.1"/>
    <property type="molecule type" value="Genomic_DNA"/>
</dbReference>
<comment type="similarity">
    <text evidence="2">Belongs to the MscS (TC 1.A.23) family.</text>
</comment>
<reference evidence="13 14" key="1">
    <citation type="submission" date="2016-10" db="EMBL/GenBank/DDBJ databases">
        <authorList>
            <person name="de Groot N.N."/>
        </authorList>
    </citation>
    <scope>NUCLEOTIDE SEQUENCE [LARGE SCALE GENOMIC DNA]</scope>
    <source>
        <strain evidence="13 14">DSM 17925</strain>
    </source>
</reference>
<gene>
    <name evidence="13" type="ORF">SAMN04488515_1134</name>
</gene>
<dbReference type="InterPro" id="IPR049278">
    <property type="entry name" value="MS_channel_C"/>
</dbReference>
<feature type="domain" description="DUF3772" evidence="10">
    <location>
        <begin position="133"/>
        <end position="184"/>
    </location>
</feature>
<dbReference type="RefSeq" id="WP_089991306.1">
    <property type="nucleotide sequence ID" value="NZ_FOIZ01000001.1"/>
</dbReference>
<keyword evidence="3" id="KW-1003">Cell membrane</keyword>
<dbReference type="InterPro" id="IPR011066">
    <property type="entry name" value="MscS_channel_C_sf"/>
</dbReference>
<dbReference type="InterPro" id="IPR025692">
    <property type="entry name" value="MscS_IM_dom1"/>
</dbReference>
<feature type="transmembrane region" description="Helical" evidence="7">
    <location>
        <begin position="466"/>
        <end position="490"/>
    </location>
</feature>
<evidence type="ECO:0000259" key="12">
    <source>
        <dbReference type="Pfam" id="PF21082"/>
    </source>
</evidence>
<feature type="chain" id="PRO_5011789761" evidence="8">
    <location>
        <begin position="24"/>
        <end position="778"/>
    </location>
</feature>
<dbReference type="PANTHER" id="PTHR30347">
    <property type="entry name" value="POTASSIUM CHANNEL RELATED"/>
    <property type="match status" value="1"/>
</dbReference>
<evidence type="ECO:0000256" key="1">
    <source>
        <dbReference type="ARBA" id="ARBA00004651"/>
    </source>
</evidence>
<dbReference type="SUPFAM" id="SSF82861">
    <property type="entry name" value="Mechanosensitive channel protein MscS (YggB), transmembrane region"/>
    <property type="match status" value="1"/>
</dbReference>
<dbReference type="Pfam" id="PF00924">
    <property type="entry name" value="MS_channel_2nd"/>
    <property type="match status" value="1"/>
</dbReference>
<evidence type="ECO:0000313" key="14">
    <source>
        <dbReference type="Proteomes" id="UP000199167"/>
    </source>
</evidence>
<organism evidence="13 14">
    <name type="scientific">Cognatiyoonia koreensis</name>
    <dbReference type="NCBI Taxonomy" id="364200"/>
    <lineage>
        <taxon>Bacteria</taxon>
        <taxon>Pseudomonadati</taxon>
        <taxon>Pseudomonadota</taxon>
        <taxon>Alphaproteobacteria</taxon>
        <taxon>Rhodobacterales</taxon>
        <taxon>Paracoccaceae</taxon>
        <taxon>Cognatiyoonia</taxon>
    </lineage>
</organism>
<evidence type="ECO:0000256" key="7">
    <source>
        <dbReference type="SAM" id="Phobius"/>
    </source>
</evidence>
<dbReference type="Pfam" id="PF21082">
    <property type="entry name" value="MS_channel_3rd"/>
    <property type="match status" value="1"/>
</dbReference>
<dbReference type="Gene3D" id="2.30.30.60">
    <property type="match status" value="1"/>
</dbReference>
<dbReference type="Proteomes" id="UP000199167">
    <property type="component" value="Unassembled WGS sequence"/>
</dbReference>
<dbReference type="GO" id="GO:0008381">
    <property type="term" value="F:mechanosensitive monoatomic ion channel activity"/>
    <property type="evidence" value="ECO:0007669"/>
    <property type="project" value="UniProtKB-ARBA"/>
</dbReference>
<keyword evidence="4 7" id="KW-0812">Transmembrane</keyword>
<dbReference type="GO" id="GO:0005886">
    <property type="term" value="C:plasma membrane"/>
    <property type="evidence" value="ECO:0007669"/>
    <property type="project" value="UniProtKB-SubCell"/>
</dbReference>
<dbReference type="Pfam" id="PF12607">
    <property type="entry name" value="DUF3772"/>
    <property type="match status" value="1"/>
</dbReference>
<evidence type="ECO:0000259" key="11">
    <source>
        <dbReference type="Pfam" id="PF12794"/>
    </source>
</evidence>
<dbReference type="InterPro" id="IPR011014">
    <property type="entry name" value="MscS_channel_TM-2"/>
</dbReference>
<feature type="domain" description="Mechanosensitive ion channel MscS" evidence="9">
    <location>
        <begin position="601"/>
        <end position="668"/>
    </location>
</feature>
<dbReference type="InterPro" id="IPR022249">
    <property type="entry name" value="DUF3772"/>
</dbReference>
<dbReference type="Gene3D" id="1.10.287.1260">
    <property type="match status" value="1"/>
</dbReference>
<dbReference type="STRING" id="364200.SAMN04488515_1134"/>
<sequence>MSFRHFYWLAVFCGAVLFGMAAAAQDVGSPSLVPLESVGQEVTWDRVAESTEDVLTGPKPSLFRLSRLRDELVTWRDQFANGSEINSGRIATVQSQIAALGPAPEEGDEPAAIAARRSALEEQLADLRAPALLAEESFARANGLIAEVDALIRGRDAQTLTTRAQAPINPVHWPGAVRDMGQAIDVFWSGTISKIRADIISGNLFRTLPVGLLFLAIAGVLLARGRKWVLGLQSSVDNGTARGKAVWHFLLSVWEIILPYLGLLALVTGLNRMSILGEGGQLLLDAVFNGALLIILTRWLNEQFFPLYGDDGPLRYGLETRRKARRVGTILAWLLAASIVLTGLMRIAEPAEISVSVVLLPIQILLGYMLFRFGRLLRTDPAVPEHFDSEDSPPKGRARRFVGILCMGVAIATPVLAAAGFSDAASALFRPSVLTLAILAVVILLQRFVNDLWELRYREPGQSSGSLAPVLIGFLFFLVALPLLAIAWGARIEDLFEIWARFREGFVIGDTRISPSDFITFAAVFAVGFLLTRFIQGTLRANVLPRTKLDLGGQNAVVAGFGYVGIILAAIIAITMAGIDLSSLAIVAGALSVGIGFGLQNIVSNFVSGIILLIERPIGEGDWIEVNGTMGYVRDISVRSTRVETFDRTDVIIPNADLVSGQVTNWTRGNAVGRVIVPVGVAYGTDTQKVISILKDVAMNHPLVLLNPEPNVLFLEFGDSSLNFEIRAILRDVNFVMHVKSDLNLAIEKRFAEEDIEIPFPQRDLWIKNPKALEGGET</sequence>
<dbReference type="InterPro" id="IPR010920">
    <property type="entry name" value="LSM_dom_sf"/>
</dbReference>
<evidence type="ECO:0000259" key="10">
    <source>
        <dbReference type="Pfam" id="PF12607"/>
    </source>
</evidence>
<dbReference type="AlphaFoldDB" id="A0A1I0PBK7"/>
<evidence type="ECO:0000256" key="3">
    <source>
        <dbReference type="ARBA" id="ARBA00022475"/>
    </source>
</evidence>
<feature type="signal peptide" evidence="8">
    <location>
        <begin position="1"/>
        <end position="23"/>
    </location>
</feature>
<feature type="domain" description="Mechanosensitive ion channel inner membrane" evidence="11">
    <location>
        <begin position="319"/>
        <end position="449"/>
    </location>
</feature>
<evidence type="ECO:0000256" key="8">
    <source>
        <dbReference type="SAM" id="SignalP"/>
    </source>
</evidence>
<feature type="transmembrane region" description="Helical" evidence="7">
    <location>
        <begin position="556"/>
        <end position="579"/>
    </location>
</feature>
<feature type="transmembrane region" description="Helical" evidence="7">
    <location>
        <begin position="518"/>
        <end position="535"/>
    </location>
</feature>
<protein>
    <submittedName>
        <fullName evidence="13">Small-conductance mechanosensitive channel</fullName>
    </submittedName>
</protein>
<feature type="transmembrane region" description="Helical" evidence="7">
    <location>
        <begin position="427"/>
        <end position="445"/>
    </location>
</feature>
<feature type="transmembrane region" description="Helical" evidence="7">
    <location>
        <begin position="282"/>
        <end position="300"/>
    </location>
</feature>
<evidence type="ECO:0000259" key="9">
    <source>
        <dbReference type="Pfam" id="PF00924"/>
    </source>
</evidence>
<feature type="transmembrane region" description="Helical" evidence="7">
    <location>
        <begin position="204"/>
        <end position="224"/>
    </location>
</feature>
<accession>A0A1I0PBK7</accession>
<evidence type="ECO:0000256" key="4">
    <source>
        <dbReference type="ARBA" id="ARBA00022692"/>
    </source>
</evidence>
<keyword evidence="6 7" id="KW-0472">Membrane</keyword>
<feature type="transmembrane region" description="Helical" evidence="7">
    <location>
        <begin position="245"/>
        <end position="270"/>
    </location>
</feature>
<dbReference type="InterPro" id="IPR006685">
    <property type="entry name" value="MscS_channel_2nd"/>
</dbReference>
<dbReference type="Pfam" id="PF12794">
    <property type="entry name" value="MscS_TM"/>
    <property type="match status" value="1"/>
</dbReference>
<keyword evidence="8" id="KW-0732">Signal</keyword>
<evidence type="ECO:0000256" key="6">
    <source>
        <dbReference type="ARBA" id="ARBA00023136"/>
    </source>
</evidence>
<dbReference type="SUPFAM" id="SSF82689">
    <property type="entry name" value="Mechanosensitive channel protein MscS (YggB), C-terminal domain"/>
    <property type="match status" value="1"/>
</dbReference>
<evidence type="ECO:0000256" key="5">
    <source>
        <dbReference type="ARBA" id="ARBA00022989"/>
    </source>
</evidence>
<dbReference type="Gene3D" id="3.30.70.100">
    <property type="match status" value="1"/>
</dbReference>
<feature type="transmembrane region" description="Helical" evidence="7">
    <location>
        <begin position="401"/>
        <end position="421"/>
    </location>
</feature>
<dbReference type="OrthoDB" id="9799209at2"/>
<name>A0A1I0PBK7_9RHOB</name>
<keyword evidence="14" id="KW-1185">Reference proteome</keyword>
<feature type="transmembrane region" description="Helical" evidence="7">
    <location>
        <begin position="585"/>
        <end position="614"/>
    </location>
</feature>
<proteinExistence type="inferred from homology"/>
<dbReference type="InterPro" id="IPR023408">
    <property type="entry name" value="MscS_beta-dom_sf"/>
</dbReference>
<feature type="transmembrane region" description="Helical" evidence="7">
    <location>
        <begin position="330"/>
        <end position="347"/>
    </location>
</feature>
<evidence type="ECO:0000313" key="13">
    <source>
        <dbReference type="EMBL" id="SEW11688.1"/>
    </source>
</evidence>
<feature type="transmembrane region" description="Helical" evidence="7">
    <location>
        <begin position="353"/>
        <end position="371"/>
    </location>
</feature>
<dbReference type="InterPro" id="IPR052702">
    <property type="entry name" value="MscS-like_channel"/>
</dbReference>
<dbReference type="PANTHER" id="PTHR30347:SF1">
    <property type="entry name" value="MECHANOSENSITIVE CHANNEL MSCK"/>
    <property type="match status" value="1"/>
</dbReference>